<evidence type="ECO:0000259" key="2">
    <source>
        <dbReference type="Pfam" id="PF01902"/>
    </source>
</evidence>
<dbReference type="InterPro" id="IPR002761">
    <property type="entry name" value="Diphthami_syn_dom"/>
</dbReference>
<dbReference type="EMBL" id="BMOU01000001">
    <property type="protein sequence ID" value="GGN85945.1"/>
    <property type="molecule type" value="Genomic_DNA"/>
</dbReference>
<name>A0A830GFL7_9EURY</name>
<sequence length="70" mass="7717">MAGLFSVDFSRSGSRSALGARKPDDEKGTAGEFETLVTDGPHMDRRIELESETEWDGTRGTLQVTDAWLE</sequence>
<protein>
    <recommendedName>
        <fullName evidence="2">Diphthamide synthase domain-containing protein</fullName>
    </recommendedName>
</protein>
<feature type="domain" description="Diphthamide synthase" evidence="2">
    <location>
        <begin position="27"/>
        <end position="65"/>
    </location>
</feature>
<evidence type="ECO:0000256" key="1">
    <source>
        <dbReference type="SAM" id="MobiDB-lite"/>
    </source>
</evidence>
<dbReference type="Gene3D" id="3.90.1490.10">
    <property type="entry name" value="putative n-type atp pyrophosphatase, domain 2"/>
    <property type="match status" value="1"/>
</dbReference>
<feature type="compositionally biased region" description="Low complexity" evidence="1">
    <location>
        <begin position="10"/>
        <end position="20"/>
    </location>
</feature>
<dbReference type="AlphaFoldDB" id="A0A830GFL7"/>
<dbReference type="Proteomes" id="UP000605784">
    <property type="component" value="Unassembled WGS sequence"/>
</dbReference>
<dbReference type="Pfam" id="PF01902">
    <property type="entry name" value="Diphthami_syn_2"/>
    <property type="match status" value="1"/>
</dbReference>
<evidence type="ECO:0000313" key="3">
    <source>
        <dbReference type="EMBL" id="GGN85945.1"/>
    </source>
</evidence>
<dbReference type="RefSeq" id="WP_425433177.1">
    <property type="nucleotide sequence ID" value="NZ_BMOU01000001.1"/>
</dbReference>
<reference evidence="3" key="2">
    <citation type="submission" date="2020-09" db="EMBL/GenBank/DDBJ databases">
        <authorList>
            <person name="Sun Q."/>
            <person name="Ohkuma M."/>
        </authorList>
    </citation>
    <scope>NUCLEOTIDE SEQUENCE</scope>
    <source>
        <strain evidence="3">JCM 17820</strain>
    </source>
</reference>
<feature type="region of interest" description="Disordered" evidence="1">
    <location>
        <begin position="1"/>
        <end position="43"/>
    </location>
</feature>
<evidence type="ECO:0000313" key="4">
    <source>
        <dbReference type="Proteomes" id="UP000605784"/>
    </source>
</evidence>
<keyword evidence="4" id="KW-1185">Reference proteome</keyword>
<comment type="caution">
    <text evidence="3">The sequence shown here is derived from an EMBL/GenBank/DDBJ whole genome shotgun (WGS) entry which is preliminary data.</text>
</comment>
<dbReference type="SUPFAM" id="SSF52402">
    <property type="entry name" value="Adenine nucleotide alpha hydrolases-like"/>
    <property type="match status" value="1"/>
</dbReference>
<reference evidence="3" key="1">
    <citation type="journal article" date="2014" name="Int. J. Syst. Evol. Microbiol.">
        <title>Complete genome sequence of Corynebacterium casei LMG S-19264T (=DSM 44701T), isolated from a smear-ripened cheese.</title>
        <authorList>
            <consortium name="US DOE Joint Genome Institute (JGI-PGF)"/>
            <person name="Walter F."/>
            <person name="Albersmeier A."/>
            <person name="Kalinowski J."/>
            <person name="Ruckert C."/>
        </authorList>
    </citation>
    <scope>NUCLEOTIDE SEQUENCE</scope>
    <source>
        <strain evidence="3">JCM 17820</strain>
    </source>
</reference>
<proteinExistence type="predicted"/>
<organism evidence="3 4">
    <name type="scientific">Haloarcula pellucida</name>
    <dbReference type="NCBI Taxonomy" id="1427151"/>
    <lineage>
        <taxon>Archaea</taxon>
        <taxon>Methanobacteriati</taxon>
        <taxon>Methanobacteriota</taxon>
        <taxon>Stenosarchaea group</taxon>
        <taxon>Halobacteria</taxon>
        <taxon>Halobacteriales</taxon>
        <taxon>Haloarculaceae</taxon>
        <taxon>Haloarcula</taxon>
    </lineage>
</organism>
<accession>A0A830GFL7</accession>
<gene>
    <name evidence="3" type="ORF">GCM10009030_03070</name>
</gene>